<feature type="compositionally biased region" description="Acidic residues" evidence="1">
    <location>
        <begin position="500"/>
        <end position="521"/>
    </location>
</feature>
<feature type="compositionally biased region" description="Basic and acidic residues" evidence="1">
    <location>
        <begin position="488"/>
        <end position="499"/>
    </location>
</feature>
<proteinExistence type="predicted"/>
<feature type="compositionally biased region" description="Basic and acidic residues" evidence="1">
    <location>
        <begin position="540"/>
        <end position="555"/>
    </location>
</feature>
<feature type="region of interest" description="Disordered" evidence="1">
    <location>
        <begin position="864"/>
        <end position="891"/>
    </location>
</feature>
<feature type="compositionally biased region" description="Low complexity" evidence="1">
    <location>
        <begin position="598"/>
        <end position="630"/>
    </location>
</feature>
<feature type="compositionally biased region" description="Basic and acidic residues" evidence="1">
    <location>
        <begin position="418"/>
        <end position="427"/>
    </location>
</feature>
<feature type="region of interest" description="Disordered" evidence="1">
    <location>
        <begin position="540"/>
        <end position="827"/>
    </location>
</feature>
<feature type="compositionally biased region" description="Acidic residues" evidence="1">
    <location>
        <begin position="360"/>
        <end position="385"/>
    </location>
</feature>
<gene>
    <name evidence="2" type="ORF">DIATSA_LOCUS11110</name>
</gene>
<evidence type="ECO:0000313" key="3">
    <source>
        <dbReference type="Proteomes" id="UP001153714"/>
    </source>
</evidence>
<feature type="compositionally biased region" description="Basic and acidic residues" evidence="1">
    <location>
        <begin position="740"/>
        <end position="751"/>
    </location>
</feature>
<protein>
    <submittedName>
        <fullName evidence="2">Uncharacterized protein</fullName>
    </submittedName>
</protein>
<feature type="region of interest" description="Disordered" evidence="1">
    <location>
        <begin position="270"/>
        <end position="296"/>
    </location>
</feature>
<feature type="compositionally biased region" description="Acidic residues" evidence="1">
    <location>
        <begin position="776"/>
        <end position="801"/>
    </location>
</feature>
<dbReference type="AlphaFoldDB" id="A0A9P0G0L2"/>
<organism evidence="2 3">
    <name type="scientific">Diatraea saccharalis</name>
    <name type="common">sugarcane borer</name>
    <dbReference type="NCBI Taxonomy" id="40085"/>
    <lineage>
        <taxon>Eukaryota</taxon>
        <taxon>Metazoa</taxon>
        <taxon>Ecdysozoa</taxon>
        <taxon>Arthropoda</taxon>
        <taxon>Hexapoda</taxon>
        <taxon>Insecta</taxon>
        <taxon>Pterygota</taxon>
        <taxon>Neoptera</taxon>
        <taxon>Endopterygota</taxon>
        <taxon>Lepidoptera</taxon>
        <taxon>Glossata</taxon>
        <taxon>Ditrysia</taxon>
        <taxon>Pyraloidea</taxon>
        <taxon>Crambidae</taxon>
        <taxon>Crambinae</taxon>
        <taxon>Diatraea</taxon>
    </lineage>
</organism>
<evidence type="ECO:0000313" key="2">
    <source>
        <dbReference type="EMBL" id="CAH0760990.1"/>
    </source>
</evidence>
<feature type="compositionally biased region" description="Acidic residues" evidence="1">
    <location>
        <begin position="456"/>
        <end position="469"/>
    </location>
</feature>
<reference evidence="2" key="1">
    <citation type="submission" date="2021-12" db="EMBL/GenBank/DDBJ databases">
        <authorList>
            <person name="King R."/>
        </authorList>
    </citation>
    <scope>NUCLEOTIDE SEQUENCE</scope>
</reference>
<dbReference type="EMBL" id="OU893337">
    <property type="protein sequence ID" value="CAH0760990.1"/>
    <property type="molecule type" value="Genomic_DNA"/>
</dbReference>
<feature type="compositionally biased region" description="Acidic residues" evidence="1">
    <location>
        <begin position="580"/>
        <end position="597"/>
    </location>
</feature>
<feature type="compositionally biased region" description="Acidic residues" evidence="1">
    <location>
        <begin position="631"/>
        <end position="647"/>
    </location>
</feature>
<feature type="compositionally biased region" description="Acidic residues" evidence="1">
    <location>
        <begin position="655"/>
        <end position="670"/>
    </location>
</feature>
<feature type="region of interest" description="Disordered" evidence="1">
    <location>
        <begin position="334"/>
        <end position="521"/>
    </location>
</feature>
<evidence type="ECO:0000256" key="1">
    <source>
        <dbReference type="SAM" id="MobiDB-lite"/>
    </source>
</evidence>
<keyword evidence="3" id="KW-1185">Reference proteome</keyword>
<feature type="compositionally biased region" description="Basic and acidic residues" evidence="1">
    <location>
        <begin position="338"/>
        <end position="347"/>
    </location>
</feature>
<sequence length="1181" mass="136172">METRIPSPARSLGAAASPRRHRSRKTRSVGSPARSAASGRLSSVIQFHDKNKDSFHLSPIPTRRSVLNDDTDIEEPRRRSWWKKLSNNSRDVMEVLNENKVLETNEAVEEYIDIEVLSQEQKNYIMDLPESSDSESISSIVIPQRKLFTQKENLPQKKFGQLIETRETLAKLHKTTNSDKTLNVAPRNLFSQAPKTKSKPVFPAALLNISPNKTANKTKETTVTEVRGQVRTLFGNKGGTKRKNMFADFIVSDSDEDISEIQPKVFGFQRKDKPQQEPSTAYKRDTSPTSSITIENEMEDWKLLPSSTMVENQLEEMMTTGKTPLKRAKLSHLKRARLSKEGDEEIPRLNGENGGKNLEINEENDDKNLEVNEENNEEDLETNEENSEKNQKVIEENDKENSIVNEEFSVLTDEDNLETNKENDEKNLSVQECLEVNDGENLKVNEVNGEVSREVNDEENLQTDEENEQNLEGNNRDNLDINEENGEESPKDNEENREVNDEENLEIDEENLEVIEENLEVNEENIVVYKENDVENLEMNKENDKEYLTVDKENLEVNEENDGENLGITEDNDEGHQEENDNENSEQNEESDDENQEANETINDNVLEVNNAENLETNEENPNSNNINLEINEENDIENLEINEEYEEEHKKENDDENQEQNEESDDESQEVNVESDRENQEVNEVSQLDIQEEHEESDIDALQYEESDVDVQDEQEQSDKEEIEEQNEVTQQESEREESDERNQETREESDRDFDEDDQEQVETQEMASNNSSAEIEDTNENEVQIDDGDNEQIVDENVEENGTPNVSHDTTGRHRKKEHSKENSPQVILYDQTRQMESFMQKGRNTSLRRTSLMKSMNVRASLAPPNESIALSDGTRNSSAEGSGWDSHRTTRKTLRQTFGKDFSPRKSLRTLVIEKSAKRQTAFADVTSISSKVPLGNSTELPEAPNLQDELATEANHDISKRTRQTTLELYLQKIKTQNLERKMKMEENVRNTLKAPSKDILNPFKVPSKSMFSAKKTNMKQVQNKSKPKTIKSTLINFADLPPEMIEDMKYKPPKRYQPSNASWITKRLYKFFETKLEPKYDYKARVRAEKLVETLYQFAKELRRVAVAPAAAVDALKHEMARLLIVDTHYEFYQFFHDYMPREVRVKVVPDVVNKIPLPRHGIFSEILRGHTVHE</sequence>
<dbReference type="Proteomes" id="UP001153714">
    <property type="component" value="Chromosome 6"/>
</dbReference>
<feature type="compositionally biased region" description="Acidic residues" evidence="1">
    <location>
        <begin position="691"/>
        <end position="728"/>
    </location>
</feature>
<feature type="compositionally biased region" description="Basic and acidic residues" evidence="1">
    <location>
        <begin position="386"/>
        <end position="401"/>
    </location>
</feature>
<name>A0A9P0G0L2_9NEOP</name>
<feature type="compositionally biased region" description="Basic residues" evidence="1">
    <location>
        <begin position="18"/>
        <end position="27"/>
    </location>
</feature>
<dbReference type="OrthoDB" id="7490880at2759"/>
<feature type="region of interest" description="Disordered" evidence="1">
    <location>
        <begin position="1"/>
        <end position="45"/>
    </location>
</feature>
<feature type="compositionally biased region" description="Polar residues" evidence="1">
    <location>
        <begin position="802"/>
        <end position="811"/>
    </location>
</feature>
<feature type="compositionally biased region" description="Acidic residues" evidence="1">
    <location>
        <begin position="752"/>
        <end position="764"/>
    </location>
</feature>
<reference evidence="2" key="2">
    <citation type="submission" date="2022-10" db="EMBL/GenBank/DDBJ databases">
        <authorList>
            <consortium name="ENA_rothamsted_submissions"/>
            <consortium name="culmorum"/>
            <person name="King R."/>
        </authorList>
    </citation>
    <scope>NUCLEOTIDE SEQUENCE</scope>
</reference>
<accession>A0A9P0G0L2</accession>